<dbReference type="InterPro" id="IPR022803">
    <property type="entry name" value="Ribosomal_uL5_dom_sf"/>
</dbReference>
<sequence>MFQSLARRFAATNGTNVRAFSASTAQAYQSRLSQFYHNTLRDDMMILQYVPPKVRAQKEAAEAARMEEAKKSSQESSAPNPLRKHKPKTPRPREPLCTPHSMPYVKHVTVHIRCREALQNKNHLLSALMALQIITGRRAQMVRAKSDAAPWKLRKGMPISAKVLLDGDDMYEFLDKLIEVVLPRMKEYHGLTMSSGDGNGSITLGFDDSVIGLFPEMEMVYDMVPLITGFSVSIATTAVRNPAGRLLLSGLGLPFVHARKPQTDELAL</sequence>
<keyword evidence="2 7" id="KW-0689">Ribosomal protein</keyword>
<dbReference type="Pfam" id="PF00673">
    <property type="entry name" value="Ribosomal_L5_C"/>
    <property type="match status" value="1"/>
</dbReference>
<dbReference type="InterPro" id="IPR002132">
    <property type="entry name" value="Ribosomal_uL5"/>
</dbReference>
<dbReference type="OrthoDB" id="539541at2759"/>
<comment type="similarity">
    <text evidence="1">Belongs to the universal ribosomal protein uL5 family.</text>
</comment>
<dbReference type="InterPro" id="IPR031309">
    <property type="entry name" value="Ribosomal_uL5_C"/>
</dbReference>
<dbReference type="GO" id="GO:0006412">
    <property type="term" value="P:translation"/>
    <property type="evidence" value="ECO:0007669"/>
    <property type="project" value="InterPro"/>
</dbReference>
<feature type="domain" description="Large ribosomal subunit protein uL5 C-terminal" evidence="6">
    <location>
        <begin position="158"/>
        <end position="255"/>
    </location>
</feature>
<feature type="region of interest" description="Disordered" evidence="4">
    <location>
        <begin position="58"/>
        <end position="100"/>
    </location>
</feature>
<name>A0A9W8IEA5_9FUNG</name>
<dbReference type="Gene3D" id="3.30.1440.10">
    <property type="match status" value="1"/>
</dbReference>
<dbReference type="GO" id="GO:0005840">
    <property type="term" value="C:ribosome"/>
    <property type="evidence" value="ECO:0007669"/>
    <property type="project" value="UniProtKB-KW"/>
</dbReference>
<organism evidence="7 8">
    <name type="scientific">Coemansia brasiliensis</name>
    <dbReference type="NCBI Taxonomy" id="2650707"/>
    <lineage>
        <taxon>Eukaryota</taxon>
        <taxon>Fungi</taxon>
        <taxon>Fungi incertae sedis</taxon>
        <taxon>Zoopagomycota</taxon>
        <taxon>Kickxellomycotina</taxon>
        <taxon>Kickxellomycetes</taxon>
        <taxon>Kickxellales</taxon>
        <taxon>Kickxellaceae</taxon>
        <taxon>Coemansia</taxon>
    </lineage>
</organism>
<keyword evidence="3" id="KW-0687">Ribonucleoprotein</keyword>
<evidence type="ECO:0000256" key="4">
    <source>
        <dbReference type="SAM" id="MobiDB-lite"/>
    </source>
</evidence>
<dbReference type="Pfam" id="PF00281">
    <property type="entry name" value="Ribosomal_L5"/>
    <property type="match status" value="1"/>
</dbReference>
<dbReference type="Proteomes" id="UP001139887">
    <property type="component" value="Unassembled WGS sequence"/>
</dbReference>
<evidence type="ECO:0000256" key="3">
    <source>
        <dbReference type="ARBA" id="ARBA00023274"/>
    </source>
</evidence>
<dbReference type="PANTHER" id="PTHR11994">
    <property type="entry name" value="60S RIBOSOMAL PROTEIN L11-RELATED"/>
    <property type="match status" value="1"/>
</dbReference>
<dbReference type="GO" id="GO:0003735">
    <property type="term" value="F:structural constituent of ribosome"/>
    <property type="evidence" value="ECO:0007669"/>
    <property type="project" value="InterPro"/>
</dbReference>
<evidence type="ECO:0000256" key="2">
    <source>
        <dbReference type="ARBA" id="ARBA00022980"/>
    </source>
</evidence>
<dbReference type="InterPro" id="IPR031310">
    <property type="entry name" value="Ribosomal_uL5_N"/>
</dbReference>
<evidence type="ECO:0000313" key="7">
    <source>
        <dbReference type="EMBL" id="KAJ2852727.1"/>
    </source>
</evidence>
<gene>
    <name evidence="7" type="primary">mrpl7</name>
    <name evidence="7" type="ORF">IWW36_000084</name>
</gene>
<feature type="compositionally biased region" description="Basic and acidic residues" evidence="4">
    <location>
        <begin position="58"/>
        <end position="73"/>
    </location>
</feature>
<keyword evidence="8" id="KW-1185">Reference proteome</keyword>
<evidence type="ECO:0000256" key="1">
    <source>
        <dbReference type="ARBA" id="ARBA00008553"/>
    </source>
</evidence>
<accession>A0A9W8IEA5</accession>
<evidence type="ECO:0000259" key="5">
    <source>
        <dbReference type="Pfam" id="PF00281"/>
    </source>
</evidence>
<feature type="domain" description="Large ribosomal subunit protein uL5 N-terminal" evidence="5">
    <location>
        <begin position="99"/>
        <end position="154"/>
    </location>
</feature>
<evidence type="ECO:0000259" key="6">
    <source>
        <dbReference type="Pfam" id="PF00673"/>
    </source>
</evidence>
<reference evidence="7" key="1">
    <citation type="submission" date="2022-07" db="EMBL/GenBank/DDBJ databases">
        <title>Phylogenomic reconstructions and comparative analyses of Kickxellomycotina fungi.</title>
        <authorList>
            <person name="Reynolds N.K."/>
            <person name="Stajich J.E."/>
            <person name="Barry K."/>
            <person name="Grigoriev I.V."/>
            <person name="Crous P."/>
            <person name="Smith M.E."/>
        </authorList>
    </citation>
    <scope>NUCLEOTIDE SEQUENCE</scope>
    <source>
        <strain evidence="7">NRRL 1566</strain>
    </source>
</reference>
<comment type="caution">
    <text evidence="7">The sequence shown here is derived from an EMBL/GenBank/DDBJ whole genome shotgun (WGS) entry which is preliminary data.</text>
</comment>
<proteinExistence type="inferred from homology"/>
<evidence type="ECO:0000313" key="8">
    <source>
        <dbReference type="Proteomes" id="UP001139887"/>
    </source>
</evidence>
<protein>
    <submittedName>
        <fullName evidence="7">Ribosomal protein</fullName>
    </submittedName>
</protein>
<dbReference type="GO" id="GO:1990904">
    <property type="term" value="C:ribonucleoprotein complex"/>
    <property type="evidence" value="ECO:0007669"/>
    <property type="project" value="UniProtKB-KW"/>
</dbReference>
<dbReference type="AlphaFoldDB" id="A0A9W8IEA5"/>
<dbReference type="EMBL" id="JANBUW010000001">
    <property type="protein sequence ID" value="KAJ2852727.1"/>
    <property type="molecule type" value="Genomic_DNA"/>
</dbReference>
<dbReference type="SUPFAM" id="SSF55282">
    <property type="entry name" value="RL5-like"/>
    <property type="match status" value="1"/>
</dbReference>